<keyword evidence="7" id="KW-1185">Reference proteome</keyword>
<accession>A0A0R1MP46</accession>
<dbReference type="GO" id="GO:0006535">
    <property type="term" value="P:cysteine biosynthetic process from serine"/>
    <property type="evidence" value="ECO:0007669"/>
    <property type="project" value="UniProtKB-UniRule"/>
</dbReference>
<feature type="active site" description="Proton acceptor" evidence="4">
    <location>
        <position position="204"/>
    </location>
</feature>
<dbReference type="InterPro" id="IPR029062">
    <property type="entry name" value="Class_I_gatase-like"/>
</dbReference>
<dbReference type="AlphaFoldDB" id="A0A0R1MP46"/>
<dbReference type="PANTHER" id="PTHR20919:SF0">
    <property type="entry name" value="HOMOSERINE O-SUCCINYLTRANSFERASE"/>
    <property type="match status" value="1"/>
</dbReference>
<reference evidence="6 7" key="1">
    <citation type="journal article" date="2015" name="Genome Announc.">
        <title>Expanding the biotechnology potential of lactobacilli through comparative genomics of 213 strains and associated genera.</title>
        <authorList>
            <person name="Sun Z."/>
            <person name="Harris H.M."/>
            <person name="McCann A."/>
            <person name="Guo C."/>
            <person name="Argimon S."/>
            <person name="Zhang W."/>
            <person name="Yang X."/>
            <person name="Jeffery I.B."/>
            <person name="Cooney J.C."/>
            <person name="Kagawa T.F."/>
            <person name="Liu W."/>
            <person name="Song Y."/>
            <person name="Salvetti E."/>
            <person name="Wrobel A."/>
            <person name="Rasinkangas P."/>
            <person name="Parkhill J."/>
            <person name="Rea M.C."/>
            <person name="O'Sullivan O."/>
            <person name="Ritari J."/>
            <person name="Douillard F.P."/>
            <person name="Paul Ross R."/>
            <person name="Yang R."/>
            <person name="Briner A.E."/>
            <person name="Felis G.E."/>
            <person name="de Vos W.M."/>
            <person name="Barrangou R."/>
            <person name="Klaenhammer T.R."/>
            <person name="Caufield P.W."/>
            <person name="Cui Y."/>
            <person name="Zhang H."/>
            <person name="O'Toole P.W."/>
        </authorList>
    </citation>
    <scope>NUCLEOTIDE SEQUENCE [LARGE SCALE GENOMIC DNA]</scope>
    <source>
        <strain evidence="6 7">DSM 19519</strain>
    </source>
</reference>
<dbReference type="PIRSF" id="PIRSF000450">
    <property type="entry name" value="H_ser_succinyltr"/>
    <property type="match status" value="1"/>
</dbReference>
<organism evidence="6 7">
    <name type="scientific">Liquorilactobacillus hordei DSM 19519</name>
    <dbReference type="NCBI Taxonomy" id="1423759"/>
    <lineage>
        <taxon>Bacteria</taxon>
        <taxon>Bacillati</taxon>
        <taxon>Bacillota</taxon>
        <taxon>Bacilli</taxon>
        <taxon>Lactobacillales</taxon>
        <taxon>Lactobacillaceae</taxon>
        <taxon>Liquorilactobacillus</taxon>
    </lineage>
</organism>
<dbReference type="InterPro" id="IPR033752">
    <property type="entry name" value="MetA_family"/>
</dbReference>
<evidence type="ECO:0000256" key="1">
    <source>
        <dbReference type="ARBA" id="ARBA00022605"/>
    </source>
</evidence>
<name>A0A0R1MP46_9LACO</name>
<proteinExistence type="inferred from homology"/>
<dbReference type="EMBL" id="AZDX01000009">
    <property type="protein sequence ID" value="KRL07109.1"/>
    <property type="molecule type" value="Genomic_DNA"/>
</dbReference>
<evidence type="ECO:0000313" key="7">
    <source>
        <dbReference type="Proteomes" id="UP000051448"/>
    </source>
</evidence>
<keyword evidence="4" id="KW-0963">Cytoplasm</keyword>
<evidence type="ECO:0000256" key="4">
    <source>
        <dbReference type="HAMAP-Rule" id="MF_00295"/>
    </source>
</evidence>
<dbReference type="Gene3D" id="3.40.50.880">
    <property type="match status" value="1"/>
</dbReference>
<dbReference type="HAMAP" id="MF_00295">
    <property type="entry name" value="MetA_acyltransf"/>
    <property type="match status" value="1"/>
</dbReference>
<dbReference type="CDD" id="cd03131">
    <property type="entry name" value="GATase1_HTS"/>
    <property type="match status" value="1"/>
</dbReference>
<comment type="similarity">
    <text evidence="4">Belongs to the MetA family.</text>
</comment>
<feature type="site" description="Important for substrate specificity" evidence="4">
    <location>
        <position position="161"/>
    </location>
</feature>
<dbReference type="SUPFAM" id="SSF52317">
    <property type="entry name" value="Class I glutamine amidotransferase-like"/>
    <property type="match status" value="1"/>
</dbReference>
<dbReference type="GO" id="GO:0008899">
    <property type="term" value="F:homoserine O-succinyltransferase activity"/>
    <property type="evidence" value="ECO:0007669"/>
    <property type="project" value="TreeGrafter"/>
</dbReference>
<dbReference type="EC" id="2.3.1.30" evidence="4"/>
<comment type="pathway">
    <text evidence="4">Amino-acid biosynthesis; L-cysteine biosynthesis; L-cysteine from L-serine: step 1/2.</text>
</comment>
<feature type="site" description="Important for acyl-CoA specificity" evidence="4">
    <location>
        <position position="81"/>
    </location>
</feature>
<comment type="function">
    <text evidence="4">Transfers an acetyl group from acetyl-CoA to L-serine, forming acetyl-L-serine.</text>
</comment>
<dbReference type="PANTHER" id="PTHR20919">
    <property type="entry name" value="HOMOSERINE O-SUCCINYLTRANSFERASE"/>
    <property type="match status" value="1"/>
</dbReference>
<keyword evidence="3 4" id="KW-0012">Acyltransferase</keyword>
<sequence>MGTKTLNIGILNVMHDKSDTQKRFDYVLKQQNIPVKVTYFYPMMHYQGRTVPEEVARISEPLNFIKVKKMDAFIVTGAPLEKIDFLEVTYWDELQELFQLLKQLNIPQLYICWGAMAAANFYYGIEKQMLAHKLFGIYGQEVLTKSELLEGLPQGFTAPHARYAELNHKQIRENKNLQITALSETKHLFLVEAKDAPQVFLFAHLEYGKEALAKEYQRELKAYPDQAEILAKPQNYYEDFEQMEAPIFSWSDTQRLFFQNWVLQVKKACDYKSKKNSDAV</sequence>
<dbReference type="GO" id="GO:0009001">
    <property type="term" value="F:serine O-acetyltransferase activity"/>
    <property type="evidence" value="ECO:0007669"/>
    <property type="project" value="UniProtKB-UniRule"/>
</dbReference>
<evidence type="ECO:0000256" key="5">
    <source>
        <dbReference type="PIRSR" id="PIRSR000450-1"/>
    </source>
</evidence>
<dbReference type="UniPathway" id="UPA00136">
    <property type="reaction ID" value="UER00199"/>
</dbReference>
<protein>
    <recommendedName>
        <fullName evidence="4">Serine O-acetyltransferase</fullName>
        <shortName evidence="4">SAT</shortName>
        <ecNumber evidence="4">2.3.1.30</ecNumber>
    </recommendedName>
</protein>
<evidence type="ECO:0000256" key="3">
    <source>
        <dbReference type="ARBA" id="ARBA00023315"/>
    </source>
</evidence>
<keyword evidence="4" id="KW-0198">Cysteine biosynthesis</keyword>
<keyword evidence="2 4" id="KW-0808">Transferase</keyword>
<dbReference type="PATRIC" id="fig|1423759.3.peg.2304"/>
<dbReference type="Proteomes" id="UP000051448">
    <property type="component" value="Unassembled WGS sequence"/>
</dbReference>
<evidence type="ECO:0000256" key="2">
    <source>
        <dbReference type="ARBA" id="ARBA00022679"/>
    </source>
</evidence>
<comment type="subcellular location">
    <subcellularLocation>
        <location evidence="4">Cytoplasm</location>
    </subcellularLocation>
</comment>
<dbReference type="GeneID" id="98310135"/>
<dbReference type="STRING" id="1423759.FC92_GL002200"/>
<keyword evidence="1 4" id="KW-0028">Amino-acid biosynthesis</keyword>
<feature type="binding site" evidence="4">
    <location>
        <position position="218"/>
    </location>
    <ligand>
        <name>substrate</name>
    </ligand>
</feature>
<feature type="binding site" evidence="4">
    <location>
        <position position="133"/>
    </location>
    <ligand>
        <name>substrate</name>
    </ligand>
</feature>
<comment type="caution">
    <text evidence="4">Lacks conserved residue(s) required for the propagation of feature annotation.</text>
</comment>
<gene>
    <name evidence="6" type="ORF">FC92_GL002200</name>
</gene>
<evidence type="ECO:0000313" key="6">
    <source>
        <dbReference type="EMBL" id="KRL07109.1"/>
    </source>
</evidence>
<comment type="catalytic activity">
    <reaction evidence="4">
        <text>L-serine + acetyl-CoA = O-acetyl-L-serine + CoA</text>
        <dbReference type="Rhea" id="RHEA:24560"/>
        <dbReference type="ChEBI" id="CHEBI:33384"/>
        <dbReference type="ChEBI" id="CHEBI:57287"/>
        <dbReference type="ChEBI" id="CHEBI:57288"/>
        <dbReference type="ChEBI" id="CHEBI:58340"/>
        <dbReference type="EC" id="2.3.1.30"/>
    </reaction>
</comment>
<comment type="caution">
    <text evidence="6">The sequence shown here is derived from an EMBL/GenBank/DDBJ whole genome shotgun (WGS) entry which is preliminary data.</text>
</comment>
<dbReference type="Pfam" id="PF04204">
    <property type="entry name" value="HTS"/>
    <property type="match status" value="1"/>
</dbReference>
<feature type="active site" evidence="4">
    <location>
        <position position="206"/>
    </location>
</feature>
<dbReference type="OrthoDB" id="9772423at2"/>
<dbReference type="GO" id="GO:0005737">
    <property type="term" value="C:cytoplasm"/>
    <property type="evidence" value="ECO:0007669"/>
    <property type="project" value="UniProtKB-SubCell"/>
</dbReference>
<dbReference type="RefSeq" id="WP_083481903.1">
    <property type="nucleotide sequence ID" value="NZ_AZDX01000009.1"/>
</dbReference>
<feature type="active site" description="Acyl-thioester intermediate" evidence="4 5">
    <location>
        <position position="112"/>
    </location>
</feature>